<name>A0ABV7KFQ0_9HYPH</name>
<gene>
    <name evidence="1" type="ORF">ACFOHJ_23195</name>
</gene>
<evidence type="ECO:0000313" key="1">
    <source>
        <dbReference type="EMBL" id="MFC3209130.1"/>
    </source>
</evidence>
<keyword evidence="2" id="KW-1185">Reference proteome</keyword>
<evidence type="ECO:0000313" key="2">
    <source>
        <dbReference type="Proteomes" id="UP001595583"/>
    </source>
</evidence>
<protein>
    <recommendedName>
        <fullName evidence="3">DUF4352 domain-containing protein</fullName>
    </recommendedName>
</protein>
<dbReference type="Proteomes" id="UP001595583">
    <property type="component" value="Unassembled WGS sequence"/>
</dbReference>
<dbReference type="EMBL" id="JBHRTK010000031">
    <property type="protein sequence ID" value="MFC3209130.1"/>
    <property type="molecule type" value="Genomic_DNA"/>
</dbReference>
<sequence length="215" mass="23710">MRIHGPAGLSMTRVLGTAGITGCASLLFLAGICQPALCGGGQEQPWLAGAYSFSDELGGFHITGASGSGTRDDPITIEEELNSATPVTLTIRTTRPIRPFDFSGAYANGILYLRIRTLNNSGQAWVEFEFELQEILGQPSTYGDGLSFDQRSENPTTIFSSHFAEFSREFEPYDRLLFKNGKIDPLETGTFDFLITDYTPRWTFYLVQDPRIPST</sequence>
<comment type="caution">
    <text evidence="1">The sequence shown here is derived from an EMBL/GenBank/DDBJ whole genome shotgun (WGS) entry which is preliminary data.</text>
</comment>
<accession>A0ABV7KFQ0</accession>
<organism evidence="1 2">
    <name type="scientific">Aquamicrobium soli</name>
    <dbReference type="NCBI Taxonomy" id="1811518"/>
    <lineage>
        <taxon>Bacteria</taxon>
        <taxon>Pseudomonadati</taxon>
        <taxon>Pseudomonadota</taxon>
        <taxon>Alphaproteobacteria</taxon>
        <taxon>Hyphomicrobiales</taxon>
        <taxon>Phyllobacteriaceae</taxon>
        <taxon>Aquamicrobium</taxon>
    </lineage>
</organism>
<proteinExistence type="predicted"/>
<dbReference type="RefSeq" id="WP_378225249.1">
    <property type="nucleotide sequence ID" value="NZ_JBHRTK010000031.1"/>
</dbReference>
<reference evidence="2" key="1">
    <citation type="journal article" date="2019" name="Int. J. Syst. Evol. Microbiol.">
        <title>The Global Catalogue of Microorganisms (GCM) 10K type strain sequencing project: providing services to taxonomists for standard genome sequencing and annotation.</title>
        <authorList>
            <consortium name="The Broad Institute Genomics Platform"/>
            <consortium name="The Broad Institute Genome Sequencing Center for Infectious Disease"/>
            <person name="Wu L."/>
            <person name="Ma J."/>
        </authorList>
    </citation>
    <scope>NUCLEOTIDE SEQUENCE [LARGE SCALE GENOMIC DNA]</scope>
    <source>
        <strain evidence="2">KCTC 52165</strain>
    </source>
</reference>
<evidence type="ECO:0008006" key="3">
    <source>
        <dbReference type="Google" id="ProtNLM"/>
    </source>
</evidence>